<evidence type="ECO:0000256" key="1">
    <source>
        <dbReference type="ARBA" id="ARBA00022670"/>
    </source>
</evidence>
<dbReference type="InParanoid" id="A7SBN0"/>
<dbReference type="PANTHER" id="PTHR24250:SF27">
    <property type="entry name" value="ELASTASE 2 LIKE"/>
    <property type="match status" value="1"/>
</dbReference>
<dbReference type="InterPro" id="IPR018114">
    <property type="entry name" value="TRYPSIN_HIS"/>
</dbReference>
<dbReference type="FunFam" id="2.40.10.10:FF:000003">
    <property type="entry name" value="Transmembrane serine protease 3"/>
    <property type="match status" value="1"/>
</dbReference>
<dbReference type="AlphaFoldDB" id="A7SBN0"/>
<evidence type="ECO:0000313" key="8">
    <source>
        <dbReference type="Proteomes" id="UP000001593"/>
    </source>
</evidence>
<evidence type="ECO:0000256" key="5">
    <source>
        <dbReference type="RuleBase" id="RU363034"/>
    </source>
</evidence>
<dbReference type="STRING" id="45351.A7SBN0"/>
<dbReference type="InterPro" id="IPR009003">
    <property type="entry name" value="Peptidase_S1_PA"/>
</dbReference>
<keyword evidence="8" id="KW-1185">Reference proteome</keyword>
<dbReference type="Gene3D" id="2.40.10.10">
    <property type="entry name" value="Trypsin-like serine proteases"/>
    <property type="match status" value="1"/>
</dbReference>
<dbReference type="InterPro" id="IPR001314">
    <property type="entry name" value="Peptidase_S1A"/>
</dbReference>
<reference evidence="7 8" key="1">
    <citation type="journal article" date="2007" name="Science">
        <title>Sea anemone genome reveals ancestral eumetazoan gene repertoire and genomic organization.</title>
        <authorList>
            <person name="Putnam N.H."/>
            <person name="Srivastava M."/>
            <person name="Hellsten U."/>
            <person name="Dirks B."/>
            <person name="Chapman J."/>
            <person name="Salamov A."/>
            <person name="Terry A."/>
            <person name="Shapiro H."/>
            <person name="Lindquist E."/>
            <person name="Kapitonov V.V."/>
            <person name="Jurka J."/>
            <person name="Genikhovich G."/>
            <person name="Grigoriev I.V."/>
            <person name="Lucas S.M."/>
            <person name="Steele R.E."/>
            <person name="Finnerty J.R."/>
            <person name="Technau U."/>
            <person name="Martindale M.Q."/>
            <person name="Rokhsar D.S."/>
        </authorList>
    </citation>
    <scope>NUCLEOTIDE SEQUENCE [LARGE SCALE GENOMIC DNA]</scope>
    <source>
        <strain evidence="8">CH2 X CH6</strain>
    </source>
</reference>
<protein>
    <recommendedName>
        <fullName evidence="6">Peptidase S1 domain-containing protein</fullName>
    </recommendedName>
</protein>
<accession>A7SBN0</accession>
<evidence type="ECO:0000256" key="2">
    <source>
        <dbReference type="ARBA" id="ARBA00022801"/>
    </source>
</evidence>
<gene>
    <name evidence="7" type="ORF">NEMVEDRAFT_v1g229839</name>
</gene>
<dbReference type="PRINTS" id="PR00722">
    <property type="entry name" value="CHYMOTRYPSIN"/>
</dbReference>
<feature type="domain" description="Peptidase S1" evidence="6">
    <location>
        <begin position="31"/>
        <end position="265"/>
    </location>
</feature>
<dbReference type="Proteomes" id="UP000001593">
    <property type="component" value="Unassembled WGS sequence"/>
</dbReference>
<dbReference type="PROSITE" id="PS50240">
    <property type="entry name" value="TRYPSIN_DOM"/>
    <property type="match status" value="1"/>
</dbReference>
<dbReference type="Pfam" id="PF00089">
    <property type="entry name" value="Trypsin"/>
    <property type="match status" value="1"/>
</dbReference>
<evidence type="ECO:0000259" key="6">
    <source>
        <dbReference type="PROSITE" id="PS50240"/>
    </source>
</evidence>
<dbReference type="InterPro" id="IPR001254">
    <property type="entry name" value="Trypsin_dom"/>
</dbReference>
<dbReference type="OMA" id="ITHEDYY"/>
<evidence type="ECO:0000256" key="3">
    <source>
        <dbReference type="ARBA" id="ARBA00022825"/>
    </source>
</evidence>
<proteinExistence type="predicted"/>
<dbReference type="CDD" id="cd00190">
    <property type="entry name" value="Tryp_SPc"/>
    <property type="match status" value="1"/>
</dbReference>
<dbReference type="PhylomeDB" id="A7SBN0"/>
<keyword evidence="3 5" id="KW-0720">Serine protease</keyword>
<dbReference type="EMBL" id="DS469617">
    <property type="protein sequence ID" value="EDO38900.1"/>
    <property type="molecule type" value="Genomic_DNA"/>
</dbReference>
<dbReference type="PANTHER" id="PTHR24250">
    <property type="entry name" value="CHYMOTRYPSIN-RELATED"/>
    <property type="match status" value="1"/>
</dbReference>
<dbReference type="PROSITE" id="PS00135">
    <property type="entry name" value="TRYPSIN_SER"/>
    <property type="match status" value="1"/>
</dbReference>
<keyword evidence="4" id="KW-1015">Disulfide bond</keyword>
<organism evidence="7 8">
    <name type="scientific">Nematostella vectensis</name>
    <name type="common">Starlet sea anemone</name>
    <dbReference type="NCBI Taxonomy" id="45351"/>
    <lineage>
        <taxon>Eukaryota</taxon>
        <taxon>Metazoa</taxon>
        <taxon>Cnidaria</taxon>
        <taxon>Anthozoa</taxon>
        <taxon>Hexacorallia</taxon>
        <taxon>Actiniaria</taxon>
        <taxon>Edwardsiidae</taxon>
        <taxon>Nematostella</taxon>
    </lineage>
</organism>
<dbReference type="eggNOG" id="KOG3627">
    <property type="taxonomic scope" value="Eukaryota"/>
</dbReference>
<keyword evidence="1 5" id="KW-0645">Protease</keyword>
<dbReference type="InterPro" id="IPR043504">
    <property type="entry name" value="Peptidase_S1_PA_chymotrypsin"/>
</dbReference>
<name>A7SBN0_NEMVE</name>
<dbReference type="SMART" id="SM00020">
    <property type="entry name" value="Tryp_SPc"/>
    <property type="match status" value="1"/>
</dbReference>
<sequence length="279" mass="30333">MPLLLLGLASAFVRRAFVSSSCGRRPDGVRIVGGDEAVPHSWPWQVSIRLKGSHICGGSLLSPLWLLTAAHCVIRSNNSADYTVIVGAHKRVLDGTEHKLSTFYKHEKYVGGKDKKHDLALIKLAKPATFSTKVSPVCLPKQGDLMKERENCFATGWGRVSSSLLHSRAKKLQQGKAPIVDHQTCIRKISQWKDGIDQQSMVCAGGAGNSVCHGDSGGPLVCEESGHWVLRGAASWVSSMTCPGKKYAIYVRVSSYIDWIKRITSGSDPPRVVSQAWAS</sequence>
<dbReference type="PROSITE" id="PS00134">
    <property type="entry name" value="TRYPSIN_HIS"/>
    <property type="match status" value="1"/>
</dbReference>
<keyword evidence="2 5" id="KW-0378">Hydrolase</keyword>
<dbReference type="FunCoup" id="A7SBN0">
    <property type="interactions" value="29"/>
</dbReference>
<dbReference type="MEROPS" id="S01.157"/>
<dbReference type="GO" id="GO:0006508">
    <property type="term" value="P:proteolysis"/>
    <property type="evidence" value="ECO:0000318"/>
    <property type="project" value="GO_Central"/>
</dbReference>
<dbReference type="HOGENOM" id="CLU_006842_0_4_1"/>
<dbReference type="GO" id="GO:0004252">
    <property type="term" value="F:serine-type endopeptidase activity"/>
    <property type="evidence" value="ECO:0000318"/>
    <property type="project" value="GO_Central"/>
</dbReference>
<dbReference type="SUPFAM" id="SSF50494">
    <property type="entry name" value="Trypsin-like serine proteases"/>
    <property type="match status" value="1"/>
</dbReference>
<evidence type="ECO:0000313" key="7">
    <source>
        <dbReference type="EMBL" id="EDO38900.1"/>
    </source>
</evidence>
<evidence type="ECO:0000256" key="4">
    <source>
        <dbReference type="ARBA" id="ARBA00023157"/>
    </source>
</evidence>
<dbReference type="InterPro" id="IPR033116">
    <property type="entry name" value="TRYPSIN_SER"/>
</dbReference>